<evidence type="ECO:0000256" key="2">
    <source>
        <dbReference type="ARBA" id="ARBA00023002"/>
    </source>
</evidence>
<dbReference type="SUPFAM" id="SSF52283">
    <property type="entry name" value="Formate/glycerate dehydrogenase catalytic domain-like"/>
    <property type="match status" value="1"/>
</dbReference>
<keyword evidence="2 4" id="KW-0560">Oxidoreductase</keyword>
<dbReference type="InterPro" id="IPR029753">
    <property type="entry name" value="D-isomer_DH_CS"/>
</dbReference>
<dbReference type="PANTHER" id="PTHR42789:SF1">
    <property type="entry name" value="D-ISOMER SPECIFIC 2-HYDROXYACID DEHYDROGENASE FAMILY PROTEIN (AFU_ORTHOLOGUE AFUA_6G10090)"/>
    <property type="match status" value="1"/>
</dbReference>
<dbReference type="InterPro" id="IPR006139">
    <property type="entry name" value="D-isomer_2_OHA_DH_cat_dom"/>
</dbReference>
<dbReference type="Gene3D" id="3.40.50.720">
    <property type="entry name" value="NAD(P)-binding Rossmann-like Domain"/>
    <property type="match status" value="2"/>
</dbReference>
<name>A0A371P5I0_9BACL</name>
<dbReference type="InterPro" id="IPR036291">
    <property type="entry name" value="NAD(P)-bd_dom_sf"/>
</dbReference>
<dbReference type="Proteomes" id="UP000261905">
    <property type="component" value="Unassembled WGS sequence"/>
</dbReference>
<evidence type="ECO:0000256" key="4">
    <source>
        <dbReference type="RuleBase" id="RU003719"/>
    </source>
</evidence>
<gene>
    <name evidence="7" type="ORF">DX130_22425</name>
</gene>
<reference evidence="7 8" key="1">
    <citation type="submission" date="2018-08" db="EMBL/GenBank/DDBJ databases">
        <title>Paenibacillus sp. M4BSY-1, whole genome shotgun sequence.</title>
        <authorList>
            <person name="Tuo L."/>
        </authorList>
    </citation>
    <scope>NUCLEOTIDE SEQUENCE [LARGE SCALE GENOMIC DNA]</scope>
    <source>
        <strain evidence="7 8">M4BSY-1</strain>
    </source>
</reference>
<evidence type="ECO:0000256" key="1">
    <source>
        <dbReference type="ARBA" id="ARBA00005854"/>
    </source>
</evidence>
<dbReference type="GO" id="GO:0016616">
    <property type="term" value="F:oxidoreductase activity, acting on the CH-OH group of donors, NAD or NADP as acceptor"/>
    <property type="evidence" value="ECO:0007669"/>
    <property type="project" value="InterPro"/>
</dbReference>
<protein>
    <submittedName>
        <fullName evidence="7">Phosphoglycerate dehydrogenase</fullName>
    </submittedName>
</protein>
<dbReference type="EMBL" id="QUBQ01000006">
    <property type="protein sequence ID" value="REK71203.1"/>
    <property type="molecule type" value="Genomic_DNA"/>
</dbReference>
<keyword evidence="8" id="KW-1185">Reference proteome</keyword>
<feature type="domain" description="D-isomer specific 2-hydroxyacid dehydrogenase catalytic" evidence="5">
    <location>
        <begin position="18"/>
        <end position="313"/>
    </location>
</feature>
<proteinExistence type="inferred from homology"/>
<dbReference type="SUPFAM" id="SSF51735">
    <property type="entry name" value="NAD(P)-binding Rossmann-fold domains"/>
    <property type="match status" value="1"/>
</dbReference>
<evidence type="ECO:0000313" key="7">
    <source>
        <dbReference type="EMBL" id="REK71203.1"/>
    </source>
</evidence>
<dbReference type="Pfam" id="PF00389">
    <property type="entry name" value="2-Hacid_dh"/>
    <property type="match status" value="1"/>
</dbReference>
<evidence type="ECO:0000259" key="5">
    <source>
        <dbReference type="Pfam" id="PF00389"/>
    </source>
</evidence>
<dbReference type="RefSeq" id="WP_116049192.1">
    <property type="nucleotide sequence ID" value="NZ_QUBQ01000006.1"/>
</dbReference>
<dbReference type="Pfam" id="PF02826">
    <property type="entry name" value="2-Hacid_dh_C"/>
    <property type="match status" value="1"/>
</dbReference>
<dbReference type="FunFam" id="3.40.50.720:FF:000203">
    <property type="entry name" value="D-3-phosphoglycerate dehydrogenase (SerA)"/>
    <property type="match status" value="1"/>
</dbReference>
<evidence type="ECO:0000259" key="6">
    <source>
        <dbReference type="Pfam" id="PF02826"/>
    </source>
</evidence>
<dbReference type="PROSITE" id="PS00670">
    <property type="entry name" value="D_2_HYDROXYACID_DH_2"/>
    <property type="match status" value="1"/>
</dbReference>
<dbReference type="PANTHER" id="PTHR42789">
    <property type="entry name" value="D-ISOMER SPECIFIC 2-HYDROXYACID DEHYDROGENASE FAMILY PROTEIN (AFU_ORTHOLOGUE AFUA_6G10090)"/>
    <property type="match status" value="1"/>
</dbReference>
<dbReference type="GO" id="GO:0051287">
    <property type="term" value="F:NAD binding"/>
    <property type="evidence" value="ECO:0007669"/>
    <property type="project" value="InterPro"/>
</dbReference>
<dbReference type="PROSITE" id="PS00671">
    <property type="entry name" value="D_2_HYDROXYACID_DH_3"/>
    <property type="match status" value="1"/>
</dbReference>
<comment type="similarity">
    <text evidence="1 4">Belongs to the D-isomer specific 2-hydroxyacid dehydrogenase family.</text>
</comment>
<evidence type="ECO:0000256" key="3">
    <source>
        <dbReference type="ARBA" id="ARBA00023027"/>
    </source>
</evidence>
<organism evidence="7 8">
    <name type="scientific">Paenibacillus paeoniae</name>
    <dbReference type="NCBI Taxonomy" id="2292705"/>
    <lineage>
        <taxon>Bacteria</taxon>
        <taxon>Bacillati</taxon>
        <taxon>Bacillota</taxon>
        <taxon>Bacilli</taxon>
        <taxon>Bacillales</taxon>
        <taxon>Paenibacillaceae</taxon>
        <taxon>Paenibacillus</taxon>
    </lineage>
</organism>
<sequence length="316" mass="34210">MNRVLITPKSFPRTMTEPAELLKAAGLEPIYNTSGRTMTEDEIIEVSRQGVVGIIVGVDPISAHVLEDLPDLKAVSKYGMGTDNIDSQRAKELAIDVRVAAGTNNVSVAELAIGLLFAIARKIPLTVAEVKKGSWQRVMGNEVTGKTLGLIGAGQIGREVALRARGLCMNVIVYDPYLQDDSFFKEHHIAISSSLEGVLGVSDFVSLHVPATAATHHLINETTLSYCKPSCYLINTSRGELVDEEALYNALLNKKLAGAAQDVFSIEPPPSNHKLLELDSFILTSHTGAYTQEAVERMAVKATENLLSMLKEKQQG</sequence>
<keyword evidence="3" id="KW-0520">NAD</keyword>
<dbReference type="InterPro" id="IPR050857">
    <property type="entry name" value="D-2-hydroxyacid_DH"/>
</dbReference>
<dbReference type="AlphaFoldDB" id="A0A371P5I0"/>
<evidence type="ECO:0000313" key="8">
    <source>
        <dbReference type="Proteomes" id="UP000261905"/>
    </source>
</evidence>
<dbReference type="OrthoDB" id="9805416at2"/>
<feature type="domain" description="D-isomer specific 2-hydroxyacid dehydrogenase NAD-binding" evidence="6">
    <location>
        <begin position="113"/>
        <end position="288"/>
    </location>
</feature>
<dbReference type="CDD" id="cd12172">
    <property type="entry name" value="PGDH_like_2"/>
    <property type="match status" value="1"/>
</dbReference>
<accession>A0A371P5I0</accession>
<comment type="caution">
    <text evidence="7">The sequence shown here is derived from an EMBL/GenBank/DDBJ whole genome shotgun (WGS) entry which is preliminary data.</text>
</comment>
<dbReference type="InterPro" id="IPR006140">
    <property type="entry name" value="D-isomer_DH_NAD-bd"/>
</dbReference>